<proteinExistence type="predicted"/>
<gene>
    <name evidence="1" type="ORF">OWV82_024759</name>
</gene>
<sequence>MVRQKLSPTQLELFRQTCLGHLLDLKELSFSGNLVHKMLLHEVVTEGVEKEMCFLVGGSTVRFSHVEFGLVTGLTFGPYPSDTTEFTRLRDMYFGGQTIKLSLYVLMDLFLLGRGQRYHTDMWILQMVDDLEQFNRFPWGSVVWTYTFRSLSKVMARQLSMYKVKQAQKRKKWLKHVNRYNLCGFPFAFQPPSVIRIMEASATERALPYGRTLQSNSAFGGEYAGSVIPEQAVSSHSPRTPMEATSDDNDAQDSLPPTPKSPRKSRRKRARHITASEEAPQHDGLNYSHTGHDSFPGVLSMDRNPPPPSADVPGPSESCSDISQEIRALRADFIAYTERQEEMWRKHEDILRRQEKLLHRQDQTLTVLVKELAHRTGSDSAQDPQV</sequence>
<name>A0ACC1WQR6_MELAZ</name>
<accession>A0ACC1WQR6</accession>
<comment type="caution">
    <text evidence="1">The sequence shown here is derived from an EMBL/GenBank/DDBJ whole genome shotgun (WGS) entry which is preliminary data.</text>
</comment>
<dbReference type="EMBL" id="CM051407">
    <property type="protein sequence ID" value="KAJ4701526.1"/>
    <property type="molecule type" value="Genomic_DNA"/>
</dbReference>
<evidence type="ECO:0000313" key="2">
    <source>
        <dbReference type="Proteomes" id="UP001164539"/>
    </source>
</evidence>
<protein>
    <submittedName>
        <fullName evidence="1">Phospholipase-like protein</fullName>
    </submittedName>
</protein>
<dbReference type="Proteomes" id="UP001164539">
    <property type="component" value="Chromosome 14"/>
</dbReference>
<evidence type="ECO:0000313" key="1">
    <source>
        <dbReference type="EMBL" id="KAJ4701526.1"/>
    </source>
</evidence>
<keyword evidence="2" id="KW-1185">Reference proteome</keyword>
<reference evidence="1 2" key="1">
    <citation type="journal article" date="2023" name="Science">
        <title>Complex scaffold remodeling in plant triterpene biosynthesis.</title>
        <authorList>
            <person name="De La Pena R."/>
            <person name="Hodgson H."/>
            <person name="Liu J.C."/>
            <person name="Stephenson M.J."/>
            <person name="Martin A.C."/>
            <person name="Owen C."/>
            <person name="Harkess A."/>
            <person name="Leebens-Mack J."/>
            <person name="Jimenez L.E."/>
            <person name="Osbourn A."/>
            <person name="Sattely E.S."/>
        </authorList>
    </citation>
    <scope>NUCLEOTIDE SEQUENCE [LARGE SCALE GENOMIC DNA]</scope>
    <source>
        <strain evidence="2">cv. JPN11</strain>
        <tissue evidence="1">Leaf</tissue>
    </source>
</reference>
<organism evidence="1 2">
    <name type="scientific">Melia azedarach</name>
    <name type="common">Chinaberry tree</name>
    <dbReference type="NCBI Taxonomy" id="155640"/>
    <lineage>
        <taxon>Eukaryota</taxon>
        <taxon>Viridiplantae</taxon>
        <taxon>Streptophyta</taxon>
        <taxon>Embryophyta</taxon>
        <taxon>Tracheophyta</taxon>
        <taxon>Spermatophyta</taxon>
        <taxon>Magnoliopsida</taxon>
        <taxon>eudicotyledons</taxon>
        <taxon>Gunneridae</taxon>
        <taxon>Pentapetalae</taxon>
        <taxon>rosids</taxon>
        <taxon>malvids</taxon>
        <taxon>Sapindales</taxon>
        <taxon>Meliaceae</taxon>
        <taxon>Melia</taxon>
    </lineage>
</organism>